<dbReference type="RefSeq" id="XP_033664544.1">
    <property type="nucleotide sequence ID" value="XM_033817754.1"/>
</dbReference>
<sequence>MATYEKYHDEATHSIPQDEADEREVFGNEHRHEIQYRTLSWPFVAFIMTTEIVTIGTLGFPQAFAVVGIVLGIIVSIFCGVFALYTALLLIDFKLNHPEVHSMGDAGFVLFEPFGLGWLGREVLSAGSIIFAVFSVGGMQFAGGLALAALSDHKLCAMVYNAIFAVAILVVSLPRTLDYGLQHLSLIACVSVLISGVIGMIGAGIDPVPGRHIDVAVPQSFSTAFLTITNPVIAYAGHFMFFPLMSEMKRPRDAKKSAWFLQIFATTFYVLFGVVTYVYLGSTVTNPSYLSLPSTVWAKAAWGLLLPNVLAAGALYNHVASKIIFVRIFRKSHHLHSHTWLAWTVWISLLVLASGVAYVLAVGIAVFFLLAGLAAAAFASWYTYGLAGAFWWHGWAAIRRHTFGFTLAVLTLLAGGFICVAGLFAIIDALVQQYASGAVGQPFSC</sequence>
<dbReference type="OrthoDB" id="40134at2759"/>
<feature type="transmembrane region" description="Helical" evidence="6">
    <location>
        <begin position="129"/>
        <end position="151"/>
    </location>
</feature>
<gene>
    <name evidence="8" type="ORF">M409DRAFT_68270</name>
</gene>
<dbReference type="Proteomes" id="UP000799537">
    <property type="component" value="Unassembled WGS sequence"/>
</dbReference>
<evidence type="ECO:0000313" key="9">
    <source>
        <dbReference type="Proteomes" id="UP000799537"/>
    </source>
</evidence>
<dbReference type="GeneID" id="54571026"/>
<dbReference type="PANTHER" id="PTHR22950">
    <property type="entry name" value="AMINO ACID TRANSPORTER"/>
    <property type="match status" value="1"/>
</dbReference>
<dbReference type="GO" id="GO:0016020">
    <property type="term" value="C:membrane"/>
    <property type="evidence" value="ECO:0007669"/>
    <property type="project" value="UniProtKB-SubCell"/>
</dbReference>
<feature type="transmembrane region" description="Helical" evidence="6">
    <location>
        <begin position="225"/>
        <end position="246"/>
    </location>
</feature>
<protein>
    <recommendedName>
        <fullName evidence="7">Amino acid transporter transmembrane domain-containing protein</fullName>
    </recommendedName>
</protein>
<dbReference type="EMBL" id="ML993607">
    <property type="protein sequence ID" value="KAF2163655.1"/>
    <property type="molecule type" value="Genomic_DNA"/>
</dbReference>
<name>A0A6A6C9F2_ZASCE</name>
<feature type="transmembrane region" description="Helical" evidence="6">
    <location>
        <begin position="184"/>
        <end position="205"/>
    </location>
</feature>
<proteinExistence type="inferred from homology"/>
<reference evidence="8" key="1">
    <citation type="journal article" date="2020" name="Stud. Mycol.">
        <title>101 Dothideomycetes genomes: a test case for predicting lifestyles and emergence of pathogens.</title>
        <authorList>
            <person name="Haridas S."/>
            <person name="Albert R."/>
            <person name="Binder M."/>
            <person name="Bloem J."/>
            <person name="Labutti K."/>
            <person name="Salamov A."/>
            <person name="Andreopoulos B."/>
            <person name="Baker S."/>
            <person name="Barry K."/>
            <person name="Bills G."/>
            <person name="Bluhm B."/>
            <person name="Cannon C."/>
            <person name="Castanera R."/>
            <person name="Culley D."/>
            <person name="Daum C."/>
            <person name="Ezra D."/>
            <person name="Gonzalez J."/>
            <person name="Henrissat B."/>
            <person name="Kuo A."/>
            <person name="Liang C."/>
            <person name="Lipzen A."/>
            <person name="Lutzoni F."/>
            <person name="Magnuson J."/>
            <person name="Mondo S."/>
            <person name="Nolan M."/>
            <person name="Ohm R."/>
            <person name="Pangilinan J."/>
            <person name="Park H.-J."/>
            <person name="Ramirez L."/>
            <person name="Alfaro M."/>
            <person name="Sun H."/>
            <person name="Tritt A."/>
            <person name="Yoshinaga Y."/>
            <person name="Zwiers L.-H."/>
            <person name="Turgeon B."/>
            <person name="Goodwin S."/>
            <person name="Spatafora J."/>
            <person name="Crous P."/>
            <person name="Grigoriev I."/>
        </authorList>
    </citation>
    <scope>NUCLEOTIDE SEQUENCE</scope>
    <source>
        <strain evidence="8">ATCC 36951</strain>
    </source>
</reference>
<keyword evidence="9" id="KW-1185">Reference proteome</keyword>
<feature type="transmembrane region" description="Helical" evidence="6">
    <location>
        <begin position="404"/>
        <end position="427"/>
    </location>
</feature>
<evidence type="ECO:0000256" key="5">
    <source>
        <dbReference type="ARBA" id="ARBA00023136"/>
    </source>
</evidence>
<accession>A0A6A6C9F2</accession>
<dbReference type="AlphaFoldDB" id="A0A6A6C9F2"/>
<keyword evidence="4 6" id="KW-1133">Transmembrane helix</keyword>
<organism evidence="8 9">
    <name type="scientific">Zasmidium cellare ATCC 36951</name>
    <dbReference type="NCBI Taxonomy" id="1080233"/>
    <lineage>
        <taxon>Eukaryota</taxon>
        <taxon>Fungi</taxon>
        <taxon>Dikarya</taxon>
        <taxon>Ascomycota</taxon>
        <taxon>Pezizomycotina</taxon>
        <taxon>Dothideomycetes</taxon>
        <taxon>Dothideomycetidae</taxon>
        <taxon>Mycosphaerellales</taxon>
        <taxon>Mycosphaerellaceae</taxon>
        <taxon>Zasmidium</taxon>
    </lineage>
</organism>
<feature type="transmembrane region" description="Helical" evidence="6">
    <location>
        <begin position="258"/>
        <end position="280"/>
    </location>
</feature>
<feature type="transmembrane region" description="Helical" evidence="6">
    <location>
        <begin position="340"/>
        <end position="361"/>
    </location>
</feature>
<keyword evidence="5 6" id="KW-0472">Membrane</keyword>
<feature type="transmembrane region" description="Helical" evidence="6">
    <location>
        <begin position="66"/>
        <end position="91"/>
    </location>
</feature>
<dbReference type="Pfam" id="PF01490">
    <property type="entry name" value="Aa_trans"/>
    <property type="match status" value="1"/>
</dbReference>
<evidence type="ECO:0000256" key="1">
    <source>
        <dbReference type="ARBA" id="ARBA00004141"/>
    </source>
</evidence>
<comment type="subcellular location">
    <subcellularLocation>
        <location evidence="1">Membrane</location>
        <topology evidence="1">Multi-pass membrane protein</topology>
    </subcellularLocation>
</comment>
<feature type="domain" description="Amino acid transporter transmembrane" evidence="7">
    <location>
        <begin position="38"/>
        <end position="392"/>
    </location>
</feature>
<evidence type="ECO:0000313" key="8">
    <source>
        <dbReference type="EMBL" id="KAF2163655.1"/>
    </source>
</evidence>
<keyword evidence="3 6" id="KW-0812">Transmembrane</keyword>
<evidence type="ECO:0000256" key="3">
    <source>
        <dbReference type="ARBA" id="ARBA00022692"/>
    </source>
</evidence>
<evidence type="ECO:0000256" key="2">
    <source>
        <dbReference type="ARBA" id="ARBA00008066"/>
    </source>
</evidence>
<dbReference type="InterPro" id="IPR013057">
    <property type="entry name" value="AA_transpt_TM"/>
</dbReference>
<comment type="similarity">
    <text evidence="2">Belongs to the amino acid/polyamine transporter 2 family.</text>
</comment>
<dbReference type="PANTHER" id="PTHR22950:SF479">
    <property type="entry name" value="AMINO ACID TRANSPORTER (EUROFUNG)-RELATED"/>
    <property type="match status" value="1"/>
</dbReference>
<dbReference type="GO" id="GO:0015179">
    <property type="term" value="F:L-amino acid transmembrane transporter activity"/>
    <property type="evidence" value="ECO:0007669"/>
    <property type="project" value="TreeGrafter"/>
</dbReference>
<evidence type="ECO:0000256" key="6">
    <source>
        <dbReference type="SAM" id="Phobius"/>
    </source>
</evidence>
<feature type="transmembrane region" description="Helical" evidence="6">
    <location>
        <begin position="157"/>
        <end position="177"/>
    </location>
</feature>
<evidence type="ECO:0000259" key="7">
    <source>
        <dbReference type="Pfam" id="PF01490"/>
    </source>
</evidence>
<feature type="transmembrane region" description="Helical" evidence="6">
    <location>
        <begin position="300"/>
        <end position="319"/>
    </location>
</feature>
<feature type="transmembrane region" description="Helical" evidence="6">
    <location>
        <begin position="367"/>
        <end position="392"/>
    </location>
</feature>
<evidence type="ECO:0000256" key="4">
    <source>
        <dbReference type="ARBA" id="ARBA00022989"/>
    </source>
</evidence>
<feature type="transmembrane region" description="Helical" evidence="6">
    <location>
        <begin position="39"/>
        <end position="60"/>
    </location>
</feature>